<evidence type="ECO:0000256" key="1">
    <source>
        <dbReference type="ARBA" id="ARBA00007447"/>
    </source>
</evidence>
<sequence>MQPKMLPGLLVAFFAAPTPASANWLHPQNLLDVVFNLEEYNSSTTAPLKLKLTKHHAAPRRLDGTTWWNSPIKVLQPLEDLIREVTDSKRHQDPDDVMILKNYDGMLFTCDIEIGDPPTRFTIVPDTGSSNLWVMSDTCLDCNVEGCLHVDEDSLEDDCMAEQSEVPQCHSFYQRSSSKSSQMVFDETGSHKAFSIQYGSGETSGMVTRDKVKFGAWQIKDQIFGEAEQGATFREMPFDGILGLAFKSISVDDMDPVFDNIASGNTDKGISLRRLPSFTEADKGSYEPHKLYSCFAFYLSNDECRAPSQFHIGNFDRNCYRKDEELHFVPLSSETYWAFNVSSIYVAEDRMNAMQINDTTVKVEDAEEDPMIAKLHKLHPNMLPPKNFPENVLENVINNKDFATLHSGPMMLCEDCKAIADSGTSLIAGPSTQVAALNEIIGANEYGLVDCNAVYPNVHVVLKDERGEERTFKLTPNDYILRMGVECVSGFQSMDAGFWILGDVFMRKFYTVFDQGNKRVGFATASESC</sequence>
<dbReference type="PANTHER" id="PTHR47966">
    <property type="entry name" value="BETA-SITE APP-CLEAVING ENZYME, ISOFORM A-RELATED"/>
    <property type="match status" value="1"/>
</dbReference>
<dbReference type="PROSITE" id="PS00141">
    <property type="entry name" value="ASP_PROTEASE"/>
    <property type="match status" value="1"/>
</dbReference>
<evidence type="ECO:0000256" key="6">
    <source>
        <dbReference type="SAM" id="SignalP"/>
    </source>
</evidence>
<proteinExistence type="inferred from homology"/>
<comment type="similarity">
    <text evidence="1 5">Belongs to the peptidase A1 family.</text>
</comment>
<dbReference type="GO" id="GO:0004190">
    <property type="term" value="F:aspartic-type endopeptidase activity"/>
    <property type="evidence" value="ECO:0007669"/>
    <property type="project" value="UniProtKB-KW"/>
</dbReference>
<feature type="chain" id="PRO_5030532788" description="Peptidase A1 domain-containing protein" evidence="6">
    <location>
        <begin position="23"/>
        <end position="529"/>
    </location>
</feature>
<feature type="domain" description="Peptidase A1" evidence="7">
    <location>
        <begin position="108"/>
        <end position="523"/>
    </location>
</feature>
<protein>
    <recommendedName>
        <fullName evidence="7">Peptidase A1 domain-containing protein</fullName>
    </recommendedName>
</protein>
<dbReference type="Gene3D" id="2.40.70.10">
    <property type="entry name" value="Acid Proteases"/>
    <property type="match status" value="2"/>
</dbReference>
<accession>A0A7S3Z553</accession>
<keyword evidence="3 5" id="KW-0064">Aspartyl protease</keyword>
<keyword evidence="2 5" id="KW-0645">Protease</keyword>
<evidence type="ECO:0000256" key="4">
    <source>
        <dbReference type="PIRSR" id="PIRSR601461-1"/>
    </source>
</evidence>
<dbReference type="PANTHER" id="PTHR47966:SF51">
    <property type="entry name" value="BETA-SITE APP-CLEAVING ENZYME, ISOFORM A-RELATED"/>
    <property type="match status" value="1"/>
</dbReference>
<dbReference type="GO" id="GO:0006508">
    <property type="term" value="P:proteolysis"/>
    <property type="evidence" value="ECO:0007669"/>
    <property type="project" value="UniProtKB-KW"/>
</dbReference>
<dbReference type="PROSITE" id="PS51767">
    <property type="entry name" value="PEPTIDASE_A1"/>
    <property type="match status" value="1"/>
</dbReference>
<reference evidence="8" key="1">
    <citation type="submission" date="2021-01" db="EMBL/GenBank/DDBJ databases">
        <authorList>
            <person name="Corre E."/>
            <person name="Pelletier E."/>
            <person name="Niang G."/>
            <person name="Scheremetjew M."/>
            <person name="Finn R."/>
            <person name="Kale V."/>
            <person name="Holt S."/>
            <person name="Cochrane G."/>
            <person name="Meng A."/>
            <person name="Brown T."/>
            <person name="Cohen L."/>
        </authorList>
    </citation>
    <scope>NUCLEOTIDE SEQUENCE</scope>
    <source>
        <strain evidence="8">CCCM811</strain>
    </source>
</reference>
<dbReference type="SUPFAM" id="SSF50630">
    <property type="entry name" value="Acid proteases"/>
    <property type="match status" value="1"/>
</dbReference>
<dbReference type="InterPro" id="IPR033121">
    <property type="entry name" value="PEPTIDASE_A1"/>
</dbReference>
<evidence type="ECO:0000259" key="7">
    <source>
        <dbReference type="PROSITE" id="PS51767"/>
    </source>
</evidence>
<dbReference type="InterPro" id="IPR021109">
    <property type="entry name" value="Peptidase_aspartic_dom_sf"/>
</dbReference>
<dbReference type="Pfam" id="PF00026">
    <property type="entry name" value="Asp"/>
    <property type="match status" value="2"/>
</dbReference>
<evidence type="ECO:0000256" key="5">
    <source>
        <dbReference type="RuleBase" id="RU000454"/>
    </source>
</evidence>
<feature type="signal peptide" evidence="6">
    <location>
        <begin position="1"/>
        <end position="22"/>
    </location>
</feature>
<dbReference type="AlphaFoldDB" id="A0A7S3Z553"/>
<name>A0A7S3Z553_9EUKA</name>
<dbReference type="InterPro" id="IPR001461">
    <property type="entry name" value="Aspartic_peptidase_A1"/>
</dbReference>
<keyword evidence="5" id="KW-0378">Hydrolase</keyword>
<dbReference type="PRINTS" id="PR00792">
    <property type="entry name" value="PEPSIN"/>
</dbReference>
<dbReference type="EMBL" id="HBIV01033211">
    <property type="protein sequence ID" value="CAE0672015.1"/>
    <property type="molecule type" value="Transcribed_RNA"/>
</dbReference>
<feature type="active site" evidence="4">
    <location>
        <position position="421"/>
    </location>
</feature>
<evidence type="ECO:0000256" key="2">
    <source>
        <dbReference type="ARBA" id="ARBA00022670"/>
    </source>
</evidence>
<dbReference type="InterPro" id="IPR001969">
    <property type="entry name" value="Aspartic_peptidase_AS"/>
</dbReference>
<organism evidence="8">
    <name type="scientific">Lotharella globosa</name>
    <dbReference type="NCBI Taxonomy" id="91324"/>
    <lineage>
        <taxon>Eukaryota</taxon>
        <taxon>Sar</taxon>
        <taxon>Rhizaria</taxon>
        <taxon>Cercozoa</taxon>
        <taxon>Chlorarachniophyceae</taxon>
        <taxon>Lotharella</taxon>
    </lineage>
</organism>
<gene>
    <name evidence="8" type="ORF">LGLO00237_LOCUS23664</name>
</gene>
<evidence type="ECO:0000256" key="3">
    <source>
        <dbReference type="ARBA" id="ARBA00022750"/>
    </source>
</evidence>
<evidence type="ECO:0000313" key="8">
    <source>
        <dbReference type="EMBL" id="CAE0672015.1"/>
    </source>
</evidence>
<feature type="active site" evidence="4">
    <location>
        <position position="126"/>
    </location>
</feature>
<keyword evidence="6" id="KW-0732">Signal</keyword>